<evidence type="ECO:0000313" key="2">
    <source>
        <dbReference type="Proteomes" id="UP000078540"/>
    </source>
</evidence>
<proteinExistence type="predicted"/>
<keyword evidence="2" id="KW-1185">Reference proteome</keyword>
<sequence>MTTTAWWESRSAENWSGQRFPTKSEARRLEARKLLDHMC</sequence>
<gene>
    <name evidence="1" type="ORF">ALC53_03243</name>
</gene>
<reference evidence="1 2" key="1">
    <citation type="submission" date="2015-09" db="EMBL/GenBank/DDBJ databases">
        <title>Atta colombica WGS genome.</title>
        <authorList>
            <person name="Nygaard S."/>
            <person name="Hu H."/>
            <person name="Boomsma J."/>
            <person name="Zhang G."/>
        </authorList>
    </citation>
    <scope>NUCLEOTIDE SEQUENCE [LARGE SCALE GENOMIC DNA]</scope>
    <source>
        <strain evidence="1">Treedump-2</strain>
        <tissue evidence="1">Whole body</tissue>
    </source>
</reference>
<dbReference type="AlphaFoldDB" id="A0A195BQ51"/>
<name>A0A195BQ51_9HYME</name>
<accession>A0A195BQ51</accession>
<dbReference type="Proteomes" id="UP000078540">
    <property type="component" value="Unassembled WGS sequence"/>
</dbReference>
<protein>
    <submittedName>
        <fullName evidence="1">Uncharacterized protein</fullName>
    </submittedName>
</protein>
<organism evidence="1 2">
    <name type="scientific">Atta colombica</name>
    <dbReference type="NCBI Taxonomy" id="520822"/>
    <lineage>
        <taxon>Eukaryota</taxon>
        <taxon>Metazoa</taxon>
        <taxon>Ecdysozoa</taxon>
        <taxon>Arthropoda</taxon>
        <taxon>Hexapoda</taxon>
        <taxon>Insecta</taxon>
        <taxon>Pterygota</taxon>
        <taxon>Neoptera</taxon>
        <taxon>Endopterygota</taxon>
        <taxon>Hymenoptera</taxon>
        <taxon>Apocrita</taxon>
        <taxon>Aculeata</taxon>
        <taxon>Formicoidea</taxon>
        <taxon>Formicidae</taxon>
        <taxon>Myrmicinae</taxon>
        <taxon>Atta</taxon>
    </lineage>
</organism>
<evidence type="ECO:0000313" key="1">
    <source>
        <dbReference type="EMBL" id="KYM87808.1"/>
    </source>
</evidence>
<dbReference type="EMBL" id="KQ976428">
    <property type="protein sequence ID" value="KYM87808.1"/>
    <property type="molecule type" value="Genomic_DNA"/>
</dbReference>